<name>A0A329SEN8_9STRA</name>
<evidence type="ECO:0000259" key="2">
    <source>
        <dbReference type="Pfam" id="PF12231"/>
    </source>
</evidence>
<feature type="region of interest" description="Disordered" evidence="1">
    <location>
        <begin position="427"/>
        <end position="478"/>
    </location>
</feature>
<reference evidence="3" key="2">
    <citation type="submission" date="2018-10" db="EMBL/GenBank/DDBJ databases">
        <title>Effector identification in a new, highly contiguous assembly of the strawberry crown rot pathogen Phytophthora cactorum.</title>
        <authorList>
            <person name="Armitage A.D."/>
            <person name="Nellist C.F."/>
            <person name="Bates H."/>
            <person name="Vickerstaff R.J."/>
            <person name="Harrison R.J."/>
        </authorList>
    </citation>
    <scope>NUCLEOTIDE SEQUENCE</scope>
    <source>
        <strain evidence="3">15-7</strain>
        <strain evidence="4">4032</strain>
        <strain evidence="5">4040</strain>
        <strain evidence="6">P415</strain>
        <strain evidence="7">P421</strain>
    </source>
</reference>
<evidence type="ECO:0000256" key="1">
    <source>
        <dbReference type="SAM" id="MobiDB-lite"/>
    </source>
</evidence>
<dbReference type="EMBL" id="MJFZ01000177">
    <property type="protein sequence ID" value="RAW35169.1"/>
    <property type="molecule type" value="Genomic_DNA"/>
</dbReference>
<dbReference type="InterPro" id="IPR022031">
    <property type="entry name" value="Rif1_N"/>
</dbReference>
<evidence type="ECO:0000313" key="3">
    <source>
        <dbReference type="EMBL" id="KAG2863026.1"/>
    </source>
</evidence>
<feature type="compositionally biased region" description="Basic and acidic residues" evidence="1">
    <location>
        <begin position="1103"/>
        <end position="1115"/>
    </location>
</feature>
<comment type="caution">
    <text evidence="8">The sequence shown here is derived from an EMBL/GenBank/DDBJ whole genome shotgun (WGS) entry which is preliminary data.</text>
</comment>
<dbReference type="Proteomes" id="UP000735874">
    <property type="component" value="Unassembled WGS sequence"/>
</dbReference>
<organism evidence="8 9">
    <name type="scientific">Phytophthora cactorum</name>
    <dbReference type="NCBI Taxonomy" id="29920"/>
    <lineage>
        <taxon>Eukaryota</taxon>
        <taxon>Sar</taxon>
        <taxon>Stramenopiles</taxon>
        <taxon>Oomycota</taxon>
        <taxon>Peronosporomycetes</taxon>
        <taxon>Peronosporales</taxon>
        <taxon>Peronosporaceae</taxon>
        <taxon>Phytophthora</taxon>
    </lineage>
</organism>
<gene>
    <name evidence="8" type="ORF">PC110_g8515</name>
    <name evidence="3" type="ORF">PC113_g5798</name>
    <name evidence="4" type="ORF">PC115_g5055</name>
    <name evidence="5" type="ORF">PC117_g5745</name>
    <name evidence="6" type="ORF">PC118_g5106</name>
    <name evidence="7" type="ORF">PC129_g4204</name>
</gene>
<dbReference type="Proteomes" id="UP000697107">
    <property type="component" value="Unassembled WGS sequence"/>
</dbReference>
<dbReference type="Proteomes" id="UP000760860">
    <property type="component" value="Unassembled WGS sequence"/>
</dbReference>
<dbReference type="EMBL" id="RCMI01000101">
    <property type="protein sequence ID" value="KAG2934790.1"/>
    <property type="molecule type" value="Genomic_DNA"/>
</dbReference>
<dbReference type="InterPro" id="IPR016024">
    <property type="entry name" value="ARM-type_fold"/>
</dbReference>
<keyword evidence="9" id="KW-1185">Reference proteome</keyword>
<dbReference type="Pfam" id="PF12231">
    <property type="entry name" value="Rif1_N"/>
    <property type="match status" value="1"/>
</dbReference>
<evidence type="ECO:0000313" key="9">
    <source>
        <dbReference type="Proteomes" id="UP000251314"/>
    </source>
</evidence>
<accession>A0A329SEN8</accession>
<dbReference type="OrthoDB" id="5399929at2759"/>
<proteinExistence type="predicted"/>
<feature type="compositionally biased region" description="Basic and acidic residues" evidence="1">
    <location>
        <begin position="1087"/>
        <end position="1096"/>
    </location>
</feature>
<evidence type="ECO:0000313" key="5">
    <source>
        <dbReference type="EMBL" id="KAG2948788.1"/>
    </source>
</evidence>
<feature type="compositionally biased region" description="Basic and acidic residues" evidence="1">
    <location>
        <begin position="1065"/>
        <end position="1075"/>
    </location>
</feature>
<feature type="region of interest" description="Disordered" evidence="1">
    <location>
        <begin position="991"/>
        <end position="1031"/>
    </location>
</feature>
<feature type="compositionally biased region" description="Low complexity" evidence="1">
    <location>
        <begin position="436"/>
        <end position="446"/>
    </location>
</feature>
<evidence type="ECO:0000313" key="6">
    <source>
        <dbReference type="EMBL" id="KAG2991405.1"/>
    </source>
</evidence>
<feature type="compositionally biased region" description="Polar residues" evidence="1">
    <location>
        <begin position="447"/>
        <end position="471"/>
    </location>
</feature>
<protein>
    <recommendedName>
        <fullName evidence="2">Telomere-associated protein Rif1 N-terminal domain-containing protein</fullName>
    </recommendedName>
</protein>
<feature type="domain" description="Telomere-associated protein Rif1 N-terminal" evidence="2">
    <location>
        <begin position="25"/>
        <end position="335"/>
    </location>
</feature>
<evidence type="ECO:0000313" key="7">
    <source>
        <dbReference type="EMBL" id="KAG3225160.1"/>
    </source>
</evidence>
<evidence type="ECO:0000313" key="8">
    <source>
        <dbReference type="EMBL" id="RAW35169.1"/>
    </source>
</evidence>
<dbReference type="AlphaFoldDB" id="A0A329SEN8"/>
<feature type="compositionally biased region" description="Acidic residues" evidence="1">
    <location>
        <begin position="1055"/>
        <end position="1064"/>
    </location>
</feature>
<evidence type="ECO:0000313" key="4">
    <source>
        <dbReference type="EMBL" id="KAG2934790.1"/>
    </source>
</evidence>
<dbReference type="EMBL" id="RCMV01000091">
    <property type="protein sequence ID" value="KAG3225160.1"/>
    <property type="molecule type" value="Genomic_DNA"/>
</dbReference>
<dbReference type="Proteomes" id="UP000774804">
    <property type="component" value="Unassembled WGS sequence"/>
</dbReference>
<dbReference type="SUPFAM" id="SSF48371">
    <property type="entry name" value="ARM repeat"/>
    <property type="match status" value="1"/>
</dbReference>
<sequence length="1200" mass="133565">MEAEVQLARALMALTEREFPLSRGKETRLDAYLHLEELLRLEDSEASVLELQRHVPSLLSEIRFDLQHNALSDVLHAALRCLSYLMHHYSLAAAFSDEHMGFFLGELVRLLFSTQDQSTYKLCLWGLTMQNFPAERQKLLPRTVEGLVQAVVNPFKSRAIEVQALKGLHLLLVKYPEQLGIDGAVLSIYVRPIASRLASSEAATRTQARLVLEEASKHLTKWSQETMTMVQHCAENYVLPVMKMHMENDRHKDAVYLWKLTLVLLKSKFSSDLGKLNQVLFVPEKCMEDEDAAVRLMTMQAWGEVVEIFHECQNWFFNKAVVSLLVWPIKLCLEQELLLNVVDAAFESWRKIVRVAVNDFNTHCKAQQQAVEAGEQQNVPDWKFWYGELVMSHLLNLMKKRMKAKDTASTVELDQFINFTKKLWEHEERGADKSKNSPSRSENSSSTTMGGSSVDVSVGKQSVNTAPNNGNLRPVEDQSCDSNHITSELIGVAFLLENVFGAVQNLIKISDESCGVKSKERATDLAMATWKGVCYRIHLGSKRDGSTSKFALRLVRMCIDFSFGILTSTSSSAEILDVSTPANQAEQSIEGARVVVASVGFGLEWQLQLLAPLVSGVASPGNLHTVMLHPKGKLFDHINQRMEYLKDMYIQCATVVEKWKTGELQIEFTAKENALPYLVINLLFEYAVFVDDTNNDRGDAKQFTLTSLEAVVNKLLESVKAGDQQQTQGLDSVICFVEESIRAAHDLTAYDYASEERSMLDELVSISQGLTGHTYASQQNASLLLDLHQSRGRAGVVVSATTASSADTSDAEEKSASVVIQVSASLDTSTSSPCLLSGKISTIPSATASSADEEQNNNDKQSPDRSTATIEEKTKAKAATAEDSEKKETKTSDAKVPVLPAGCQSAPPKLRTQRPNLSTSQCIYSDLVGCTEGITLLYRHFPLGFRPFFSFYKVKTIGDLSALPVEKVRTFGLKEPVSTVRRALEEFNGRKDRMKTLTGSPFRRRGGSASSSPAIPTPSPHKPSKRPFHLESGSIAPFSLEKCEHKRTKRSLVLDAEDGEEEESEGTRRKPKLADRVTFCLQTGETGETRITRPGEDSQDQLKPSEKVEEKESMQEKMDTYTLKLLQHLRRSAYYMDKLVTEEESIQSEEASLGTTIANVGGVITNYQEAHDLVAQLASQLQIAAETSSKRCRKLLDKRG</sequence>
<dbReference type="EMBL" id="RCMG01000114">
    <property type="protein sequence ID" value="KAG2863026.1"/>
    <property type="molecule type" value="Genomic_DNA"/>
</dbReference>
<dbReference type="Proteomes" id="UP000736787">
    <property type="component" value="Unassembled WGS sequence"/>
</dbReference>
<feature type="compositionally biased region" description="Basic and acidic residues" evidence="1">
    <location>
        <begin position="883"/>
        <end position="893"/>
    </location>
</feature>
<dbReference type="STRING" id="29920.A0A329SEN8"/>
<feature type="region of interest" description="Disordered" evidence="1">
    <location>
        <begin position="1054"/>
        <end position="1115"/>
    </location>
</feature>
<dbReference type="EMBL" id="RCML01000102">
    <property type="protein sequence ID" value="KAG2991405.1"/>
    <property type="molecule type" value="Genomic_DNA"/>
</dbReference>
<dbReference type="VEuPathDB" id="FungiDB:PC110_g8515"/>
<dbReference type="EMBL" id="RCMK01000103">
    <property type="protein sequence ID" value="KAG2948788.1"/>
    <property type="molecule type" value="Genomic_DNA"/>
</dbReference>
<feature type="region of interest" description="Disordered" evidence="1">
    <location>
        <begin position="846"/>
        <end position="914"/>
    </location>
</feature>
<dbReference type="Proteomes" id="UP000251314">
    <property type="component" value="Unassembled WGS sequence"/>
</dbReference>
<reference evidence="8 9" key="1">
    <citation type="submission" date="2018-01" db="EMBL/GenBank/DDBJ databases">
        <title>Draft genome of the strawberry crown rot pathogen Phytophthora cactorum.</title>
        <authorList>
            <person name="Armitage A.D."/>
            <person name="Lysoe E."/>
            <person name="Nellist C.F."/>
            <person name="Harrison R.J."/>
            <person name="Brurberg M.B."/>
        </authorList>
    </citation>
    <scope>NUCLEOTIDE SEQUENCE [LARGE SCALE GENOMIC DNA]</scope>
    <source>
        <strain evidence="8 9">10300</strain>
    </source>
</reference>